<comment type="caution">
    <text evidence="2">The sequence shown here is derived from an EMBL/GenBank/DDBJ whole genome shotgun (WGS) entry which is preliminary data.</text>
</comment>
<dbReference type="AlphaFoldDB" id="A0A9X0AIR6"/>
<dbReference type="InterPro" id="IPR051283">
    <property type="entry name" value="Sec_Metabolite_Acyltrans"/>
</dbReference>
<dbReference type="Pfam" id="PF02458">
    <property type="entry name" value="Transferase"/>
    <property type="match status" value="2"/>
</dbReference>
<evidence type="ECO:0000256" key="1">
    <source>
        <dbReference type="ARBA" id="ARBA00022679"/>
    </source>
</evidence>
<organism evidence="2 3">
    <name type="scientific">Sclerotinia nivalis</name>
    <dbReference type="NCBI Taxonomy" id="352851"/>
    <lineage>
        <taxon>Eukaryota</taxon>
        <taxon>Fungi</taxon>
        <taxon>Dikarya</taxon>
        <taxon>Ascomycota</taxon>
        <taxon>Pezizomycotina</taxon>
        <taxon>Leotiomycetes</taxon>
        <taxon>Helotiales</taxon>
        <taxon>Sclerotiniaceae</taxon>
        <taxon>Sclerotinia</taxon>
    </lineage>
</organism>
<dbReference type="OrthoDB" id="1862401at2759"/>
<keyword evidence="1" id="KW-0808">Transferase</keyword>
<dbReference type="PANTHER" id="PTHR31896:SF64">
    <property type="entry name" value="TRICHOTHECENE 3-O-ACETYLTRANSFERASE"/>
    <property type="match status" value="1"/>
</dbReference>
<sequence length="496" mass="54893">MPHRLQSTMPLGLFAPPIIDTYTEFSPLDEIMPPLYYAAILAFGSQSTDKNNDFVFSILKTGLSKLAELYPLLTSEFARDVSNHLILEQSISPDEIALVRKDLTQFGSEWIGSYQKLKTSGMTGLDAKILAPIVAGIGTTRKLISAQVTFIPGGMLLSMCFTHLLFDGQSAALIIGLWANLCRELQQNPAVAKIREESVKPGENPVVALAKKLKLNYEELKGRPELWEVLGLDWKKSGNLQAEAFFEMPLVIPAAAESPLSPGSSQLVSMIFSFSKSALESLKTTATTPAAEDSRISTHDALVAFLWRHILRARLNSNDKIPQDKKSMLAVAVNGRKELSIPESHIGNVIFESISSYSIRDVLSGQASLAQLAKTIRQNLNKNKKLFLEGVACASSIPNQALSTLRYLIDDFVSQDILTTSWVKMPYYSMEWGPAFSDNGGYIDFFRMPEGQFPGGNCIFPRKRNGDVEVVLNMKEEQMRRLISDKEFLEMASLVA</sequence>
<reference evidence="2" key="1">
    <citation type="submission" date="2022-11" db="EMBL/GenBank/DDBJ databases">
        <title>Genome Resource of Sclerotinia nivalis Strain SnTB1, a Plant Pathogen Isolated from American Ginseng.</title>
        <authorList>
            <person name="Fan S."/>
        </authorList>
    </citation>
    <scope>NUCLEOTIDE SEQUENCE</scope>
    <source>
        <strain evidence="2">SnTB1</strain>
    </source>
</reference>
<dbReference type="EMBL" id="JAPEIS010000008">
    <property type="protein sequence ID" value="KAJ8063561.1"/>
    <property type="molecule type" value="Genomic_DNA"/>
</dbReference>
<keyword evidence="3" id="KW-1185">Reference proteome</keyword>
<accession>A0A9X0AIR6</accession>
<proteinExistence type="predicted"/>
<dbReference type="InterPro" id="IPR023213">
    <property type="entry name" value="CAT-like_dom_sf"/>
</dbReference>
<evidence type="ECO:0000313" key="3">
    <source>
        <dbReference type="Proteomes" id="UP001152300"/>
    </source>
</evidence>
<name>A0A9X0AIR6_9HELO</name>
<evidence type="ECO:0008006" key="4">
    <source>
        <dbReference type="Google" id="ProtNLM"/>
    </source>
</evidence>
<evidence type="ECO:0000313" key="2">
    <source>
        <dbReference type="EMBL" id="KAJ8063561.1"/>
    </source>
</evidence>
<dbReference type="PANTHER" id="PTHR31896">
    <property type="entry name" value="FAMILY REGULATORY PROTEIN, PUTATIVE (AFU_ORTHOLOGUE AFUA_3G14730)-RELATED"/>
    <property type="match status" value="1"/>
</dbReference>
<protein>
    <recommendedName>
        <fullName evidence="4">Trichothecene 3-O-acetyltransferase</fullName>
    </recommendedName>
</protein>
<dbReference type="GO" id="GO:0016740">
    <property type="term" value="F:transferase activity"/>
    <property type="evidence" value="ECO:0007669"/>
    <property type="project" value="UniProtKB-KW"/>
</dbReference>
<dbReference type="Proteomes" id="UP001152300">
    <property type="component" value="Unassembled WGS sequence"/>
</dbReference>
<gene>
    <name evidence="2" type="ORF">OCU04_007433</name>
</gene>
<dbReference type="Gene3D" id="3.30.559.10">
    <property type="entry name" value="Chloramphenicol acetyltransferase-like domain"/>
    <property type="match status" value="2"/>
</dbReference>